<dbReference type="PANTHER" id="PTHR30461:SF26">
    <property type="entry name" value="RESOLVASE HOMOLOG YNEB"/>
    <property type="match status" value="1"/>
</dbReference>
<dbReference type="SMART" id="SM00857">
    <property type="entry name" value="Resolvase"/>
    <property type="match status" value="1"/>
</dbReference>
<evidence type="ECO:0000256" key="3">
    <source>
        <dbReference type="ARBA" id="ARBA00023125"/>
    </source>
</evidence>
<accession>A0A264VN07</accession>
<evidence type="ECO:0000313" key="9">
    <source>
        <dbReference type="Proteomes" id="UP000216001"/>
    </source>
</evidence>
<evidence type="ECO:0000256" key="1">
    <source>
        <dbReference type="ARBA" id="ARBA00009913"/>
    </source>
</evidence>
<evidence type="ECO:0000256" key="2">
    <source>
        <dbReference type="ARBA" id="ARBA00022908"/>
    </source>
</evidence>
<dbReference type="InterPro" id="IPR036162">
    <property type="entry name" value="Resolvase-like_N_sf"/>
</dbReference>
<dbReference type="InterPro" id="IPR006118">
    <property type="entry name" value="Recombinase_CS"/>
</dbReference>
<dbReference type="CDD" id="cd03768">
    <property type="entry name" value="SR_ResInv"/>
    <property type="match status" value="1"/>
</dbReference>
<feature type="domain" description="Resolvase/invertase-type recombinase catalytic" evidence="7">
    <location>
        <begin position="1"/>
        <end position="133"/>
    </location>
</feature>
<comment type="similarity">
    <text evidence="1">Belongs to the site-specific recombinase resolvase family.</text>
</comment>
<dbReference type="RefSeq" id="WP_094962802.1">
    <property type="nucleotide sequence ID" value="NZ_JAGKLI010000066.1"/>
</dbReference>
<dbReference type="Gene3D" id="3.40.50.1390">
    <property type="entry name" value="Resolvase, N-terminal catalytic domain"/>
    <property type="match status" value="1"/>
</dbReference>
<keyword evidence="4" id="KW-0233">DNA recombination</keyword>
<gene>
    <name evidence="8" type="ORF">CHI95_20735</name>
</gene>
<dbReference type="GO" id="GO:0000150">
    <property type="term" value="F:DNA strand exchange activity"/>
    <property type="evidence" value="ECO:0007669"/>
    <property type="project" value="InterPro"/>
</dbReference>
<dbReference type="PROSITE" id="PS51736">
    <property type="entry name" value="RECOMBINASES_3"/>
    <property type="match status" value="1"/>
</dbReference>
<comment type="caution">
    <text evidence="8">The sequence shown here is derived from an EMBL/GenBank/DDBJ whole genome shotgun (WGS) entry which is preliminary data.</text>
</comment>
<evidence type="ECO:0000259" key="7">
    <source>
        <dbReference type="PROSITE" id="PS51736"/>
    </source>
</evidence>
<organism evidence="8 9">
    <name type="scientific">Providencia rettgeri</name>
    <dbReference type="NCBI Taxonomy" id="587"/>
    <lineage>
        <taxon>Bacteria</taxon>
        <taxon>Pseudomonadati</taxon>
        <taxon>Pseudomonadota</taxon>
        <taxon>Gammaproteobacteria</taxon>
        <taxon>Enterobacterales</taxon>
        <taxon>Morganellaceae</taxon>
        <taxon>Providencia</taxon>
    </lineage>
</organism>
<reference evidence="8 9" key="1">
    <citation type="submission" date="2017-07" db="EMBL/GenBank/DDBJ databases">
        <title>blaIMP-27 on transferable plasmids in Proteus mirabilis and Providencia rettgeri.</title>
        <authorList>
            <person name="Potter R."/>
        </authorList>
    </citation>
    <scope>NUCLEOTIDE SEQUENCE [LARGE SCALE GENOMIC DNA]</scope>
    <source>
        <strain evidence="8 9">PR1</strain>
    </source>
</reference>
<dbReference type="Proteomes" id="UP000216001">
    <property type="component" value="Unassembled WGS sequence"/>
</dbReference>
<dbReference type="PROSITE" id="PS00397">
    <property type="entry name" value="RECOMBINASES_1"/>
    <property type="match status" value="1"/>
</dbReference>
<dbReference type="EMBL" id="NOWC01000032">
    <property type="protein sequence ID" value="OZS72720.1"/>
    <property type="molecule type" value="Genomic_DNA"/>
</dbReference>
<dbReference type="GO" id="GO:0015074">
    <property type="term" value="P:DNA integration"/>
    <property type="evidence" value="ECO:0007669"/>
    <property type="project" value="UniProtKB-KW"/>
</dbReference>
<dbReference type="PANTHER" id="PTHR30461">
    <property type="entry name" value="DNA-INVERTASE FROM LAMBDOID PROPHAGE"/>
    <property type="match status" value="1"/>
</dbReference>
<keyword evidence="3" id="KW-0238">DNA-binding</keyword>
<protein>
    <submittedName>
        <fullName evidence="8">DNA invertase Pin</fullName>
    </submittedName>
</protein>
<sequence length="191" mass="21665">MIFGYVRVSTKEQNIERQTDVLTACDKIFIDRVSAKSADRPELNAMRQQLRDGDTVRVKSVDRLARNTQDLLTLLAEMTGQGVNVEFIDNKMVFDNQPTSKFMITLLGAVAELERSFIRQRQSEGIAIAKQKKRYKGRPTSDNALKAQKLITEKLAGKLSLTDAEIMQLSGIQHAQFYRLKKEVKCTITII</sequence>
<evidence type="ECO:0000256" key="5">
    <source>
        <dbReference type="PIRSR" id="PIRSR606118-50"/>
    </source>
</evidence>
<evidence type="ECO:0000256" key="6">
    <source>
        <dbReference type="PROSITE-ProRule" id="PRU10137"/>
    </source>
</evidence>
<dbReference type="AlphaFoldDB" id="A0A264VN07"/>
<evidence type="ECO:0000313" key="8">
    <source>
        <dbReference type="EMBL" id="OZS72720.1"/>
    </source>
</evidence>
<dbReference type="InterPro" id="IPR006119">
    <property type="entry name" value="Resolv_N"/>
</dbReference>
<keyword evidence="2" id="KW-0229">DNA integration</keyword>
<dbReference type="InterPro" id="IPR050639">
    <property type="entry name" value="SSR_resolvase"/>
</dbReference>
<feature type="active site" description="O-(5'-phospho-DNA)-serine intermediate" evidence="5 6">
    <location>
        <position position="9"/>
    </location>
</feature>
<dbReference type="GO" id="GO:0003677">
    <property type="term" value="F:DNA binding"/>
    <property type="evidence" value="ECO:0007669"/>
    <property type="project" value="UniProtKB-KW"/>
</dbReference>
<evidence type="ECO:0000256" key="4">
    <source>
        <dbReference type="ARBA" id="ARBA00023172"/>
    </source>
</evidence>
<dbReference type="Pfam" id="PF00239">
    <property type="entry name" value="Resolvase"/>
    <property type="match status" value="1"/>
</dbReference>
<dbReference type="SUPFAM" id="SSF53041">
    <property type="entry name" value="Resolvase-like"/>
    <property type="match status" value="1"/>
</dbReference>
<name>A0A264VN07_PRORE</name>
<proteinExistence type="inferred from homology"/>